<keyword evidence="2" id="KW-1185">Reference proteome</keyword>
<evidence type="ECO:0000313" key="1">
    <source>
        <dbReference type="EMBL" id="PWJ48825.1"/>
    </source>
</evidence>
<evidence type="ECO:0000313" key="2">
    <source>
        <dbReference type="Proteomes" id="UP000245469"/>
    </source>
</evidence>
<dbReference type="Proteomes" id="UP000245469">
    <property type="component" value="Unassembled WGS sequence"/>
</dbReference>
<gene>
    <name evidence="1" type="ORF">BXY45_12827</name>
</gene>
<dbReference type="AlphaFoldDB" id="A0A315ZTF1"/>
<name>A0A315ZTF1_9ACTN</name>
<accession>A0A315ZTF1</accession>
<dbReference type="EMBL" id="QGDQ01000028">
    <property type="protein sequence ID" value="PWJ48825.1"/>
    <property type="molecule type" value="Genomic_DNA"/>
</dbReference>
<comment type="caution">
    <text evidence="1">The sequence shown here is derived from an EMBL/GenBank/DDBJ whole genome shotgun (WGS) entry which is preliminary data.</text>
</comment>
<sequence>MRCMTPHRTTGGAGARVERADPVAVVRRWEEEQGRRLVDATLASWDDLDSEAVILARTAWRAPVPGGTAFWARRRYLSFDAEGAPDRLIEVQLLSGPQPCVRARHSDLLVAGALGDRYWIYALTSGSSGDVHLRTLQDPASSAWDPVLPQSAAVDHDPLWVLPLSRVRNRPVRLTAA</sequence>
<protein>
    <submittedName>
        <fullName evidence="1">Uncharacterized protein</fullName>
    </submittedName>
</protein>
<reference evidence="1 2" key="1">
    <citation type="submission" date="2018-03" db="EMBL/GenBank/DDBJ databases">
        <title>Genomic Encyclopedia of Archaeal and Bacterial Type Strains, Phase II (KMG-II): from individual species to whole genera.</title>
        <authorList>
            <person name="Goeker M."/>
        </authorList>
    </citation>
    <scope>NUCLEOTIDE SEQUENCE [LARGE SCALE GENOMIC DNA]</scope>
    <source>
        <strain evidence="1 2">DSM 44889</strain>
    </source>
</reference>
<proteinExistence type="predicted"/>
<organism evidence="1 2">
    <name type="scientific">Quadrisphaera granulorum</name>
    <dbReference type="NCBI Taxonomy" id="317664"/>
    <lineage>
        <taxon>Bacteria</taxon>
        <taxon>Bacillati</taxon>
        <taxon>Actinomycetota</taxon>
        <taxon>Actinomycetes</taxon>
        <taxon>Kineosporiales</taxon>
        <taxon>Kineosporiaceae</taxon>
        <taxon>Quadrisphaera</taxon>
    </lineage>
</organism>